<name>A0A6J2U0W4_DROLE</name>
<dbReference type="InterPro" id="IPR000953">
    <property type="entry name" value="Chromo/chromo_shadow_dom"/>
</dbReference>
<feature type="region of interest" description="Disordered" evidence="3">
    <location>
        <begin position="312"/>
        <end position="351"/>
    </location>
</feature>
<reference evidence="6" key="1">
    <citation type="submission" date="2025-08" db="UniProtKB">
        <authorList>
            <consortium name="RefSeq"/>
        </authorList>
    </citation>
    <scope>IDENTIFICATION</scope>
    <source>
        <strain evidence="6">11010-0011.00</strain>
        <tissue evidence="6">Whole body</tissue>
    </source>
</reference>
<evidence type="ECO:0000256" key="1">
    <source>
        <dbReference type="ARBA" id="ARBA00004123"/>
    </source>
</evidence>
<comment type="subcellular location">
    <subcellularLocation>
        <location evidence="1">Nucleus</location>
    </subcellularLocation>
</comment>
<feature type="region of interest" description="Disordered" evidence="3">
    <location>
        <begin position="202"/>
        <end position="245"/>
    </location>
</feature>
<feature type="compositionally biased region" description="Polar residues" evidence="3">
    <location>
        <begin position="231"/>
        <end position="240"/>
    </location>
</feature>
<dbReference type="InterPro" id="IPR023780">
    <property type="entry name" value="Chromo_domain"/>
</dbReference>
<keyword evidence="2" id="KW-0539">Nucleus</keyword>
<feature type="compositionally biased region" description="Acidic residues" evidence="3">
    <location>
        <begin position="131"/>
        <end position="147"/>
    </location>
</feature>
<gene>
    <name evidence="6" type="primary">LOC115628708</name>
</gene>
<proteinExistence type="predicted"/>
<dbReference type="GO" id="GO:0005694">
    <property type="term" value="C:chromosome"/>
    <property type="evidence" value="ECO:0007669"/>
    <property type="project" value="UniProtKB-ARBA"/>
</dbReference>
<feature type="compositionally biased region" description="Low complexity" evidence="3">
    <location>
        <begin position="92"/>
        <end position="103"/>
    </location>
</feature>
<feature type="compositionally biased region" description="Polar residues" evidence="3">
    <location>
        <begin position="46"/>
        <end position="57"/>
    </location>
</feature>
<dbReference type="SMART" id="SM00298">
    <property type="entry name" value="CHROMO"/>
    <property type="match status" value="2"/>
</dbReference>
<evidence type="ECO:0000313" key="6">
    <source>
        <dbReference type="RefSeq" id="XP_030380762.1"/>
    </source>
</evidence>
<feature type="domain" description="Chromo" evidence="4">
    <location>
        <begin position="150"/>
        <end position="208"/>
    </location>
</feature>
<feature type="compositionally biased region" description="Basic residues" evidence="3">
    <location>
        <begin position="104"/>
        <end position="126"/>
    </location>
</feature>
<dbReference type="RefSeq" id="XP_030380762.1">
    <property type="nucleotide sequence ID" value="XM_030524902.1"/>
</dbReference>
<evidence type="ECO:0000259" key="4">
    <source>
        <dbReference type="PROSITE" id="PS50013"/>
    </source>
</evidence>
<feature type="region of interest" description="Disordered" evidence="3">
    <location>
        <begin position="1"/>
        <end position="147"/>
    </location>
</feature>
<evidence type="ECO:0000256" key="2">
    <source>
        <dbReference type="ARBA" id="ARBA00023242"/>
    </source>
</evidence>
<keyword evidence="5" id="KW-1185">Reference proteome</keyword>
<dbReference type="SUPFAM" id="SSF54160">
    <property type="entry name" value="Chromo domain-like"/>
    <property type="match status" value="2"/>
</dbReference>
<sequence>MSKLGKRKIVAAELADADSEAKQKNGNSKAGSNANDDENSQDKNDTASLVSENSSQRLGGGKRRKASNKAAANFAVEASESEDSEEPPLNGSKNASSSSSTAAKKPRKGGKSKGKAAGKSANNKKSKSVESDDEKEDEEDDGIDDNEIEYEVEAIVGHKIIRNALHFCVRWKGYTQDEDTWELESDLNCDALIAEYRKKVDINDSPSKPKGKKGAGGKSPSSAGRGRPSGQKQSKPNADSSDPDKEWAVERIVSCVEDDEHGILYRIRWKGFGAKDDTWEPESNLSCHSLIEKFKKGLELEVNVDAKHLRESPKKTKRLVNETTPRSNLHNRIGRSSKRSAAKNRVFYGEE</sequence>
<feature type="domain" description="Chromo" evidence="4">
    <location>
        <begin position="247"/>
        <end position="296"/>
    </location>
</feature>
<feature type="compositionally biased region" description="Polar residues" evidence="3">
    <location>
        <begin position="321"/>
        <end position="330"/>
    </location>
</feature>
<feature type="compositionally biased region" description="Low complexity" evidence="3">
    <location>
        <begin position="68"/>
        <end position="78"/>
    </location>
</feature>
<dbReference type="GeneID" id="115628708"/>
<protein>
    <submittedName>
        <fullName evidence="6">M-phase phosphoprotein 8 isoform X1</fullName>
    </submittedName>
</protein>
<dbReference type="AlphaFoldDB" id="A0A6J2U0W4"/>
<dbReference type="InterPro" id="IPR051219">
    <property type="entry name" value="Heterochromatin_chromo-domain"/>
</dbReference>
<dbReference type="OrthoDB" id="5376140at2759"/>
<dbReference type="InterPro" id="IPR016197">
    <property type="entry name" value="Chromo-like_dom_sf"/>
</dbReference>
<dbReference type="InterPro" id="IPR023779">
    <property type="entry name" value="Chromodomain_CS"/>
</dbReference>
<dbReference type="Gene3D" id="2.40.50.40">
    <property type="match status" value="2"/>
</dbReference>
<dbReference type="PANTHER" id="PTHR22812">
    <property type="entry name" value="CHROMOBOX PROTEIN"/>
    <property type="match status" value="1"/>
</dbReference>
<evidence type="ECO:0000256" key="3">
    <source>
        <dbReference type="SAM" id="MobiDB-lite"/>
    </source>
</evidence>
<dbReference type="GO" id="GO:0005634">
    <property type="term" value="C:nucleus"/>
    <property type="evidence" value="ECO:0007669"/>
    <property type="project" value="UniProtKB-SubCell"/>
</dbReference>
<organism evidence="5 6">
    <name type="scientific">Drosophila lebanonensis</name>
    <name type="common">Fruit fly</name>
    <name type="synonym">Scaptodrosophila lebanonensis</name>
    <dbReference type="NCBI Taxonomy" id="7225"/>
    <lineage>
        <taxon>Eukaryota</taxon>
        <taxon>Metazoa</taxon>
        <taxon>Ecdysozoa</taxon>
        <taxon>Arthropoda</taxon>
        <taxon>Hexapoda</taxon>
        <taxon>Insecta</taxon>
        <taxon>Pterygota</taxon>
        <taxon>Neoptera</taxon>
        <taxon>Endopterygota</taxon>
        <taxon>Diptera</taxon>
        <taxon>Brachycera</taxon>
        <taxon>Muscomorpha</taxon>
        <taxon>Ephydroidea</taxon>
        <taxon>Drosophilidae</taxon>
        <taxon>Scaptodrosophila</taxon>
    </lineage>
</organism>
<dbReference type="Pfam" id="PF00385">
    <property type="entry name" value="Chromo"/>
    <property type="match status" value="2"/>
</dbReference>
<evidence type="ECO:0000313" key="5">
    <source>
        <dbReference type="Proteomes" id="UP000504634"/>
    </source>
</evidence>
<feature type="compositionally biased region" description="Polar residues" evidence="3">
    <location>
        <begin position="24"/>
        <end position="34"/>
    </location>
</feature>
<accession>A0A6J2U0W4</accession>
<feature type="compositionally biased region" description="Low complexity" evidence="3">
    <location>
        <begin position="218"/>
        <end position="230"/>
    </location>
</feature>
<dbReference type="Proteomes" id="UP000504634">
    <property type="component" value="Unplaced"/>
</dbReference>
<dbReference type="PROSITE" id="PS50013">
    <property type="entry name" value="CHROMO_2"/>
    <property type="match status" value="2"/>
</dbReference>
<feature type="compositionally biased region" description="Basic residues" evidence="3">
    <location>
        <begin position="332"/>
        <end position="342"/>
    </location>
</feature>
<dbReference type="CDD" id="cd00024">
    <property type="entry name" value="CD_CSD"/>
    <property type="match status" value="2"/>
</dbReference>
<dbReference type="PROSITE" id="PS00598">
    <property type="entry name" value="CHROMO_1"/>
    <property type="match status" value="1"/>
</dbReference>